<keyword evidence="6" id="KW-0347">Helicase</keyword>
<sequence>MNLEEFYGRLVTWPKARECPEGTVAMPSLLKGRCGRCGGRTRATLPGKQSYCLDCLTIGRVSTLDKLLTVPEPNDFETVGTMHWNGQLTAKQEKISCQLIKNYSEGVDQLLWAVTGAGKTEMLFPLIGQSLKRGLRVGFVSPRVDVVLELAPRIQAAFSVSLQVLYGEQEEPYRYSQLVLGTVHQLLRFYQAFDLLIIDEVDAFPYRGNRLLERAVRRSVKSSGHLVMLTATPSKRLLDKVKERGGRLLMLPERFHGQHLPEITLHVHANWEKRFSRRLKQLLLGFERQELPFIIFVPKVRHLIPVFRHVTAMVPSNGTTVHANDPDRLKKVADMRAGHYRYLVSTTILERGVTLPKLQVVILGADDSTFTKEALLQMAGRVGRSRVATEGVVFAVASGPARTIRAAQKEIRLLNEKAGMD</sequence>
<dbReference type="PROSITE" id="PS51192">
    <property type="entry name" value="HELICASE_ATP_BIND_1"/>
    <property type="match status" value="1"/>
</dbReference>
<dbReference type="Pfam" id="PF00270">
    <property type="entry name" value="DEAD"/>
    <property type="match status" value="1"/>
</dbReference>
<evidence type="ECO:0000313" key="7">
    <source>
        <dbReference type="Proteomes" id="UP001314261"/>
    </source>
</evidence>
<name>A0ABN9YYK2_9LACO</name>
<dbReference type="InterPro" id="IPR011545">
    <property type="entry name" value="DEAD/DEAH_box_helicase_dom"/>
</dbReference>
<keyword evidence="6" id="KW-0378">Hydrolase</keyword>
<accession>A0ABN9YYK2</accession>
<dbReference type="Proteomes" id="UP001314261">
    <property type="component" value="Unassembled WGS sequence"/>
</dbReference>
<reference evidence="6 7" key="1">
    <citation type="submission" date="2023-10" db="EMBL/GenBank/DDBJ databases">
        <authorList>
            <person name="Botero Cardona J."/>
        </authorList>
    </citation>
    <scope>NUCLEOTIDE SEQUENCE [LARGE SCALE GENOMIC DNA]</scope>
    <source>
        <strain evidence="6 7">R-54839</strain>
    </source>
</reference>
<dbReference type="InterPro" id="IPR014001">
    <property type="entry name" value="Helicase_ATP-bd"/>
</dbReference>
<keyword evidence="3" id="KW-0238">DNA-binding</keyword>
<feature type="domain" description="Helicase ATP-binding" evidence="4">
    <location>
        <begin position="100"/>
        <end position="251"/>
    </location>
</feature>
<evidence type="ECO:0000256" key="2">
    <source>
        <dbReference type="ARBA" id="ARBA00022840"/>
    </source>
</evidence>
<evidence type="ECO:0000259" key="5">
    <source>
        <dbReference type="PROSITE" id="PS51194"/>
    </source>
</evidence>
<keyword evidence="2" id="KW-0067">ATP-binding</keyword>
<dbReference type="PROSITE" id="PS51194">
    <property type="entry name" value="HELICASE_CTER"/>
    <property type="match status" value="1"/>
</dbReference>
<dbReference type="SUPFAM" id="SSF52540">
    <property type="entry name" value="P-loop containing nucleoside triphosphate hydrolases"/>
    <property type="match status" value="1"/>
</dbReference>
<dbReference type="InterPro" id="IPR027417">
    <property type="entry name" value="P-loop_NTPase"/>
</dbReference>
<gene>
    <name evidence="6" type="ORF">R54839_PPFHFPJH_01518</name>
</gene>
<dbReference type="RefSeq" id="WP_187753941.1">
    <property type="nucleotide sequence ID" value="NZ_CAUZLK010000009.1"/>
</dbReference>
<dbReference type="PANTHER" id="PTHR30580:SF1">
    <property type="entry name" value="COMF OPERON PROTEIN 1"/>
    <property type="match status" value="1"/>
</dbReference>
<dbReference type="SMART" id="SM00487">
    <property type="entry name" value="DEXDc"/>
    <property type="match status" value="1"/>
</dbReference>
<dbReference type="InterPro" id="IPR001650">
    <property type="entry name" value="Helicase_C-like"/>
</dbReference>
<proteinExistence type="predicted"/>
<evidence type="ECO:0000256" key="3">
    <source>
        <dbReference type="ARBA" id="ARBA00023125"/>
    </source>
</evidence>
<dbReference type="Gene3D" id="3.40.50.300">
    <property type="entry name" value="P-loop containing nucleotide triphosphate hydrolases"/>
    <property type="match status" value="2"/>
</dbReference>
<feature type="domain" description="Helicase C-terminal" evidence="5">
    <location>
        <begin position="278"/>
        <end position="421"/>
    </location>
</feature>
<dbReference type="SMART" id="SM00490">
    <property type="entry name" value="HELICc"/>
    <property type="match status" value="1"/>
</dbReference>
<organism evidence="6 7">
    <name type="scientific">Fructobacillus fructosus</name>
    <dbReference type="NCBI Taxonomy" id="1631"/>
    <lineage>
        <taxon>Bacteria</taxon>
        <taxon>Bacillati</taxon>
        <taxon>Bacillota</taxon>
        <taxon>Bacilli</taxon>
        <taxon>Lactobacillales</taxon>
        <taxon>Lactobacillaceae</taxon>
        <taxon>Fructobacillus</taxon>
    </lineage>
</organism>
<comment type="caution">
    <text evidence="6">The sequence shown here is derived from an EMBL/GenBank/DDBJ whole genome shotgun (WGS) entry which is preliminary data.</text>
</comment>
<protein>
    <submittedName>
        <fullName evidence="6">Superfamily II DNA/RNA helicase required for DNA uptake (Late competence protein) (ComFA)</fullName>
    </submittedName>
</protein>
<evidence type="ECO:0000256" key="1">
    <source>
        <dbReference type="ARBA" id="ARBA00022741"/>
    </source>
</evidence>
<evidence type="ECO:0000259" key="4">
    <source>
        <dbReference type="PROSITE" id="PS51192"/>
    </source>
</evidence>
<dbReference type="GO" id="GO:0004386">
    <property type="term" value="F:helicase activity"/>
    <property type="evidence" value="ECO:0007669"/>
    <property type="project" value="UniProtKB-KW"/>
</dbReference>
<dbReference type="PANTHER" id="PTHR30580">
    <property type="entry name" value="PRIMOSOMAL PROTEIN N"/>
    <property type="match status" value="1"/>
</dbReference>
<evidence type="ECO:0000313" key="6">
    <source>
        <dbReference type="EMBL" id="CAK1253304.1"/>
    </source>
</evidence>
<dbReference type="EMBL" id="CAUZLR010000011">
    <property type="protein sequence ID" value="CAK1253304.1"/>
    <property type="molecule type" value="Genomic_DNA"/>
</dbReference>
<dbReference type="Pfam" id="PF00271">
    <property type="entry name" value="Helicase_C"/>
    <property type="match status" value="1"/>
</dbReference>
<keyword evidence="1" id="KW-0547">Nucleotide-binding</keyword>
<keyword evidence="7" id="KW-1185">Reference proteome</keyword>